<keyword evidence="1" id="KW-0812">Transmembrane</keyword>
<dbReference type="Proteomes" id="UP001177023">
    <property type="component" value="Unassembled WGS sequence"/>
</dbReference>
<evidence type="ECO:0000313" key="2">
    <source>
        <dbReference type="EMBL" id="CAJ0572272.1"/>
    </source>
</evidence>
<feature type="non-terminal residue" evidence="2">
    <location>
        <position position="94"/>
    </location>
</feature>
<protein>
    <submittedName>
        <fullName evidence="2">Uncharacterized protein</fullName>
    </submittedName>
</protein>
<feature type="transmembrane region" description="Helical" evidence="1">
    <location>
        <begin position="34"/>
        <end position="56"/>
    </location>
</feature>
<gene>
    <name evidence="2" type="ORF">MSPICULIGERA_LOCUS10661</name>
</gene>
<keyword evidence="1" id="KW-0472">Membrane</keyword>
<name>A0AA36CND0_9BILA</name>
<dbReference type="EMBL" id="CATQJA010002595">
    <property type="protein sequence ID" value="CAJ0572272.1"/>
    <property type="molecule type" value="Genomic_DNA"/>
</dbReference>
<evidence type="ECO:0000313" key="3">
    <source>
        <dbReference type="Proteomes" id="UP001177023"/>
    </source>
</evidence>
<proteinExistence type="predicted"/>
<sequence length="94" mass="10568">MLQLAPTVVFYMLPLSWCVFTYVFDLRIALNQVINDICALVSVLQSPVCVMTAVLLNKGSREFLKKKINKVLGRPVFTGMSLHNPTISVLSVRR</sequence>
<evidence type="ECO:0000256" key="1">
    <source>
        <dbReference type="SAM" id="Phobius"/>
    </source>
</evidence>
<keyword evidence="1" id="KW-1133">Transmembrane helix</keyword>
<organism evidence="2 3">
    <name type="scientific">Mesorhabditis spiculigera</name>
    <dbReference type="NCBI Taxonomy" id="96644"/>
    <lineage>
        <taxon>Eukaryota</taxon>
        <taxon>Metazoa</taxon>
        <taxon>Ecdysozoa</taxon>
        <taxon>Nematoda</taxon>
        <taxon>Chromadorea</taxon>
        <taxon>Rhabditida</taxon>
        <taxon>Rhabditina</taxon>
        <taxon>Rhabditomorpha</taxon>
        <taxon>Rhabditoidea</taxon>
        <taxon>Rhabditidae</taxon>
        <taxon>Mesorhabditinae</taxon>
        <taxon>Mesorhabditis</taxon>
    </lineage>
</organism>
<dbReference type="AlphaFoldDB" id="A0AA36CND0"/>
<accession>A0AA36CND0</accession>
<reference evidence="2" key="1">
    <citation type="submission" date="2023-06" db="EMBL/GenBank/DDBJ databases">
        <authorList>
            <person name="Delattre M."/>
        </authorList>
    </citation>
    <scope>NUCLEOTIDE SEQUENCE</scope>
    <source>
        <strain evidence="2">AF72</strain>
    </source>
</reference>
<comment type="caution">
    <text evidence="2">The sequence shown here is derived from an EMBL/GenBank/DDBJ whole genome shotgun (WGS) entry which is preliminary data.</text>
</comment>
<keyword evidence="3" id="KW-1185">Reference proteome</keyword>